<accession>A0A7J0GRR8</accession>
<evidence type="ECO:0000313" key="1">
    <source>
        <dbReference type="EMBL" id="GFZ13505.1"/>
    </source>
</evidence>
<evidence type="ECO:0000313" key="2">
    <source>
        <dbReference type="Proteomes" id="UP000585474"/>
    </source>
</evidence>
<sequence>MNDLQAELGNQAIATGGSCDGCWVGLGGVWGRRWEIRQLRLGQLRRQLLLGTLSLLLLVADAAGLGLEVADLAEVESDGPGAEGVGLGLAAVLLEGGAEATDEGVEAAPGLLERARAGGGRVRVPVEGTYRGVDFGLPELVEVPEELEHVGPAAPGERQRRAVILQVLPERVPVAPLLVLVPTRGGRSGPRGVPGTRTVVVWGCGGGVDAGVSRSWNSPLLR</sequence>
<dbReference type="AlphaFoldDB" id="A0A7J0GRR8"/>
<dbReference type="EMBL" id="BJWL01000023">
    <property type="protein sequence ID" value="GFZ13505.1"/>
    <property type="molecule type" value="Genomic_DNA"/>
</dbReference>
<reference evidence="1 2" key="1">
    <citation type="submission" date="2019-07" db="EMBL/GenBank/DDBJ databases">
        <title>De Novo Assembly of kiwifruit Actinidia rufa.</title>
        <authorList>
            <person name="Sugita-Konishi S."/>
            <person name="Sato K."/>
            <person name="Mori E."/>
            <person name="Abe Y."/>
            <person name="Kisaki G."/>
            <person name="Hamano K."/>
            <person name="Suezawa K."/>
            <person name="Otani M."/>
            <person name="Fukuda T."/>
            <person name="Manabe T."/>
            <person name="Gomi K."/>
            <person name="Tabuchi M."/>
            <person name="Akimitsu K."/>
            <person name="Kataoka I."/>
        </authorList>
    </citation>
    <scope>NUCLEOTIDE SEQUENCE [LARGE SCALE GENOMIC DNA]</scope>
    <source>
        <strain evidence="2">cv. Fuchu</strain>
    </source>
</reference>
<proteinExistence type="predicted"/>
<keyword evidence="2" id="KW-1185">Reference proteome</keyword>
<name>A0A7J0GRR8_9ERIC</name>
<comment type="caution">
    <text evidence="1">The sequence shown here is derived from an EMBL/GenBank/DDBJ whole genome shotgun (WGS) entry which is preliminary data.</text>
</comment>
<protein>
    <submittedName>
        <fullName evidence="1">LIGHT-DEPENDENT SHORT HYPOCOTYLS-like protein</fullName>
    </submittedName>
</protein>
<dbReference type="Proteomes" id="UP000585474">
    <property type="component" value="Unassembled WGS sequence"/>
</dbReference>
<organism evidence="1 2">
    <name type="scientific">Actinidia rufa</name>
    <dbReference type="NCBI Taxonomy" id="165716"/>
    <lineage>
        <taxon>Eukaryota</taxon>
        <taxon>Viridiplantae</taxon>
        <taxon>Streptophyta</taxon>
        <taxon>Embryophyta</taxon>
        <taxon>Tracheophyta</taxon>
        <taxon>Spermatophyta</taxon>
        <taxon>Magnoliopsida</taxon>
        <taxon>eudicotyledons</taxon>
        <taxon>Gunneridae</taxon>
        <taxon>Pentapetalae</taxon>
        <taxon>asterids</taxon>
        <taxon>Ericales</taxon>
        <taxon>Actinidiaceae</taxon>
        <taxon>Actinidia</taxon>
    </lineage>
</organism>
<gene>
    <name evidence="1" type="ORF">Acr_23g0018900</name>
</gene>